<sequence>MATGSPPGGIGADVAGQYAMPTVLGFRRLHAPAVRAHIAAHGGHALLIEATTRRQVDELLARLGRSASGAADG</sequence>
<gene>
    <name evidence="1" type="ORF">GCM10009827_094410</name>
</gene>
<keyword evidence="2" id="KW-1185">Reference proteome</keyword>
<evidence type="ECO:0000313" key="1">
    <source>
        <dbReference type="EMBL" id="GAA1558563.1"/>
    </source>
</evidence>
<name>A0ABP4NDM0_9ACTN</name>
<organism evidence="1 2">
    <name type="scientific">Dactylosporangium maewongense</name>
    <dbReference type="NCBI Taxonomy" id="634393"/>
    <lineage>
        <taxon>Bacteria</taxon>
        <taxon>Bacillati</taxon>
        <taxon>Actinomycetota</taxon>
        <taxon>Actinomycetes</taxon>
        <taxon>Micromonosporales</taxon>
        <taxon>Micromonosporaceae</taxon>
        <taxon>Dactylosporangium</taxon>
    </lineage>
</organism>
<dbReference type="EMBL" id="BAAAQD010000027">
    <property type="protein sequence ID" value="GAA1558563.1"/>
    <property type="molecule type" value="Genomic_DNA"/>
</dbReference>
<proteinExistence type="predicted"/>
<dbReference type="Proteomes" id="UP001501470">
    <property type="component" value="Unassembled WGS sequence"/>
</dbReference>
<protein>
    <recommendedName>
        <fullName evidence="3">Alpha/beta hydrolase</fullName>
    </recommendedName>
</protein>
<comment type="caution">
    <text evidence="1">The sequence shown here is derived from an EMBL/GenBank/DDBJ whole genome shotgun (WGS) entry which is preliminary data.</text>
</comment>
<reference evidence="2" key="1">
    <citation type="journal article" date="2019" name="Int. J. Syst. Evol. Microbiol.">
        <title>The Global Catalogue of Microorganisms (GCM) 10K type strain sequencing project: providing services to taxonomists for standard genome sequencing and annotation.</title>
        <authorList>
            <consortium name="The Broad Institute Genomics Platform"/>
            <consortium name="The Broad Institute Genome Sequencing Center for Infectious Disease"/>
            <person name="Wu L."/>
            <person name="Ma J."/>
        </authorList>
    </citation>
    <scope>NUCLEOTIDE SEQUENCE [LARGE SCALE GENOMIC DNA]</scope>
    <source>
        <strain evidence="2">JCM 15933</strain>
    </source>
</reference>
<evidence type="ECO:0000313" key="2">
    <source>
        <dbReference type="Proteomes" id="UP001501470"/>
    </source>
</evidence>
<accession>A0ABP4NDM0</accession>
<evidence type="ECO:0008006" key="3">
    <source>
        <dbReference type="Google" id="ProtNLM"/>
    </source>
</evidence>
<dbReference type="RefSeq" id="WP_344511249.1">
    <property type="nucleotide sequence ID" value="NZ_BAAAQD010000027.1"/>
</dbReference>